<name>A0ABM6PWT1_9FLAO</name>
<feature type="signal peptide" evidence="2">
    <location>
        <begin position="1"/>
        <end position="23"/>
    </location>
</feature>
<sequence>MKKYKILGLLCLFMAFCSCTNNDDEVAVLMQPTFTVTESAENPGVYSFENTTPNKGEFYSYWEFEVAGNKVADKAGAVEYKYKESGSKFVTLTMVSVGDALQTSQTIDVIVAVAEVIVTNPENLLLNGYLVEGDGDDFTNWSAYNGGDNIFATTDALIGGRAATISNSADADPWSVQFVSDAIETVVGEQYTVSFWGKGNGEVVRFSTKPDASAQYGPDYTLTSEWQQYTWTITANEAGTNISLDMGKSAGTFVIDVIEVVKGDTAPALPSDTSLILNGGFEDGSGNDFTNWGKYNGGDFIVEETSDVLSGARAVKVSNSAAGDPWSVQFVSDAIETEIDAEYEVTLWAKGDPAVIRYSTKPDATAKYGPDYTITADWAKYTWTFVANEANTNISLDMGASAGTFIIDDLKVEKK</sequence>
<reference evidence="4 5" key="1">
    <citation type="submission" date="2017-02" db="EMBL/GenBank/DDBJ databases">
        <title>Trade-off between light-utilization and light-protection in marine flavobacteria.</title>
        <authorList>
            <person name="Kumagai Y."/>
            <person name="Yoshizawa S."/>
            <person name="Kogure K."/>
            <person name="Iwasaki W."/>
        </authorList>
    </citation>
    <scope>NUCLEOTIDE SEQUENCE [LARGE SCALE GENOMIC DNA]</scope>
    <source>
        <strain evidence="4 5">KCTC 23670</strain>
    </source>
</reference>
<dbReference type="Proteomes" id="UP000232721">
    <property type="component" value="Chromosome"/>
</dbReference>
<dbReference type="EMBL" id="CP019336">
    <property type="protein sequence ID" value="AUC21167.1"/>
    <property type="molecule type" value="Genomic_DNA"/>
</dbReference>
<organism evidence="4 5">
    <name type="scientific">Polaribacter sejongensis</name>
    <dbReference type="NCBI Taxonomy" id="985043"/>
    <lineage>
        <taxon>Bacteria</taxon>
        <taxon>Pseudomonadati</taxon>
        <taxon>Bacteroidota</taxon>
        <taxon>Flavobacteriia</taxon>
        <taxon>Flavobacteriales</taxon>
        <taxon>Flavobacteriaceae</taxon>
    </lineage>
</organism>
<evidence type="ECO:0000259" key="3">
    <source>
        <dbReference type="Pfam" id="PF02018"/>
    </source>
</evidence>
<keyword evidence="2" id="KW-0732">Signal</keyword>
<dbReference type="Gene3D" id="2.60.120.260">
    <property type="entry name" value="Galactose-binding domain-like"/>
    <property type="match status" value="2"/>
</dbReference>
<dbReference type="Pfam" id="PF02018">
    <property type="entry name" value="CBM_4_9"/>
    <property type="match status" value="2"/>
</dbReference>
<feature type="domain" description="CBM-cenC" evidence="3">
    <location>
        <begin position="274"/>
        <end position="394"/>
    </location>
</feature>
<evidence type="ECO:0000256" key="2">
    <source>
        <dbReference type="SAM" id="SignalP"/>
    </source>
</evidence>
<keyword evidence="5" id="KW-1185">Reference proteome</keyword>
<accession>A0ABM6PWT1</accession>
<gene>
    <name evidence="4" type="ORF">BTO15_03140</name>
</gene>
<dbReference type="InterPro" id="IPR008979">
    <property type="entry name" value="Galactose-bd-like_sf"/>
</dbReference>
<dbReference type="InterPro" id="IPR003305">
    <property type="entry name" value="CenC_carb-bd"/>
</dbReference>
<evidence type="ECO:0000256" key="1">
    <source>
        <dbReference type="ARBA" id="ARBA00022801"/>
    </source>
</evidence>
<keyword evidence="1" id="KW-0378">Hydrolase</keyword>
<feature type="domain" description="CBM-cenC" evidence="3">
    <location>
        <begin position="136"/>
        <end position="241"/>
    </location>
</feature>
<dbReference type="PROSITE" id="PS51257">
    <property type="entry name" value="PROKAR_LIPOPROTEIN"/>
    <property type="match status" value="1"/>
</dbReference>
<proteinExistence type="predicted"/>
<dbReference type="RefSeq" id="WP_208890382.1">
    <property type="nucleotide sequence ID" value="NZ_CP019336.1"/>
</dbReference>
<feature type="chain" id="PRO_5047041231" description="CBM-cenC domain-containing protein" evidence="2">
    <location>
        <begin position="24"/>
        <end position="415"/>
    </location>
</feature>
<evidence type="ECO:0000313" key="4">
    <source>
        <dbReference type="EMBL" id="AUC21167.1"/>
    </source>
</evidence>
<evidence type="ECO:0000313" key="5">
    <source>
        <dbReference type="Proteomes" id="UP000232721"/>
    </source>
</evidence>
<protein>
    <recommendedName>
        <fullName evidence="3">CBM-cenC domain-containing protein</fullName>
    </recommendedName>
</protein>
<dbReference type="SUPFAM" id="SSF49785">
    <property type="entry name" value="Galactose-binding domain-like"/>
    <property type="match status" value="2"/>
</dbReference>